<dbReference type="InterPro" id="IPR003615">
    <property type="entry name" value="HNH_nuc"/>
</dbReference>
<protein>
    <recommendedName>
        <fullName evidence="2">HNH nuclease domain-containing protein</fullName>
    </recommendedName>
</protein>
<evidence type="ECO:0000259" key="2">
    <source>
        <dbReference type="Pfam" id="PF13391"/>
    </source>
</evidence>
<feature type="compositionally biased region" description="Low complexity" evidence="1">
    <location>
        <begin position="370"/>
        <end position="382"/>
    </location>
</feature>
<dbReference type="Pfam" id="PF13391">
    <property type="entry name" value="HNH_2"/>
    <property type="match status" value="1"/>
</dbReference>
<comment type="caution">
    <text evidence="3">The sequence shown here is derived from an EMBL/GenBank/DDBJ whole genome shotgun (WGS) entry which is preliminary data.</text>
</comment>
<dbReference type="AlphaFoldDB" id="A0A5J5EW32"/>
<feature type="compositionally biased region" description="Basic and acidic residues" evidence="1">
    <location>
        <begin position="337"/>
        <end position="347"/>
    </location>
</feature>
<keyword evidence="4" id="KW-1185">Reference proteome</keyword>
<evidence type="ECO:0000313" key="4">
    <source>
        <dbReference type="Proteomes" id="UP000326924"/>
    </source>
</evidence>
<feature type="region of interest" description="Disordered" evidence="1">
    <location>
        <begin position="336"/>
        <end position="382"/>
    </location>
</feature>
<organism evidence="3 4">
    <name type="scientific">Sphaerosporella brunnea</name>
    <dbReference type="NCBI Taxonomy" id="1250544"/>
    <lineage>
        <taxon>Eukaryota</taxon>
        <taxon>Fungi</taxon>
        <taxon>Dikarya</taxon>
        <taxon>Ascomycota</taxon>
        <taxon>Pezizomycotina</taxon>
        <taxon>Pezizomycetes</taxon>
        <taxon>Pezizales</taxon>
        <taxon>Pyronemataceae</taxon>
        <taxon>Sphaerosporella</taxon>
    </lineage>
</organism>
<accession>A0A5J5EW32</accession>
<reference evidence="3 4" key="1">
    <citation type="submission" date="2019-09" db="EMBL/GenBank/DDBJ databases">
        <title>Draft genome of the ectomycorrhizal ascomycete Sphaerosporella brunnea.</title>
        <authorList>
            <consortium name="DOE Joint Genome Institute"/>
            <person name="Benucci G.M."/>
            <person name="Marozzi G."/>
            <person name="Antonielli L."/>
            <person name="Sanchez S."/>
            <person name="Marco P."/>
            <person name="Wang X."/>
            <person name="Falini L.B."/>
            <person name="Barry K."/>
            <person name="Haridas S."/>
            <person name="Lipzen A."/>
            <person name="Labutti K."/>
            <person name="Grigoriev I.V."/>
            <person name="Murat C."/>
            <person name="Martin F."/>
            <person name="Albertini E."/>
            <person name="Donnini D."/>
            <person name="Bonito G."/>
        </authorList>
    </citation>
    <scope>NUCLEOTIDE SEQUENCE [LARGE SCALE GENOMIC DNA]</scope>
    <source>
        <strain evidence="3 4">Sb_GMNB300</strain>
    </source>
</reference>
<proteinExistence type="predicted"/>
<evidence type="ECO:0000256" key="1">
    <source>
        <dbReference type="SAM" id="MobiDB-lite"/>
    </source>
</evidence>
<dbReference type="InParanoid" id="A0A5J5EW32"/>
<dbReference type="Proteomes" id="UP000326924">
    <property type="component" value="Unassembled WGS sequence"/>
</dbReference>
<dbReference type="OrthoDB" id="2142759at2759"/>
<feature type="domain" description="HNH nuclease" evidence="2">
    <location>
        <begin position="218"/>
        <end position="285"/>
    </location>
</feature>
<dbReference type="EMBL" id="VXIS01000094">
    <property type="protein sequence ID" value="KAA8905887.1"/>
    <property type="molecule type" value="Genomic_DNA"/>
</dbReference>
<evidence type="ECO:0000313" key="3">
    <source>
        <dbReference type="EMBL" id="KAA8905887.1"/>
    </source>
</evidence>
<sequence>MASADATSPAAQAPNPSSDRYAHFWGGRNVTIQSLPDPLTGEIESCGFCQQVTHSFQITFGVLFEMLAAVYQLEPNKEALGIRYVLAQRENDSRATALYTKECTDAVPAGAYWFCEYRDGIGGQQVEWQNGKAAQVVLLEEVIAGSSCCMRGDGLRRSSLECEDTHPERRISTFGGQIVGPQARFRWLVTQRDPRCILTHSNGLPDFGIAAAQPRWAGPGIDAVHIVPVCRPDQWSRSLRAAISRQRLLQRTGDQAALITQNCAENGIMLRSDMRCMFDYFFWSVHPKTLTVVVFVDVPELHAFHGKKLTPETLIGFPPREVWEWHWNQAVVRSLKKRAERDNKPEPADGVNLATSAPANPAMGVPAPDPNANDANPNPHGN</sequence>
<name>A0A5J5EW32_9PEZI</name>
<gene>
    <name evidence="3" type="ORF">FN846DRAFT_1021655</name>
</gene>